<dbReference type="Proteomes" id="UP001241603">
    <property type="component" value="Unassembled WGS sequence"/>
</dbReference>
<dbReference type="RefSeq" id="WP_266347491.1">
    <property type="nucleotide sequence ID" value="NZ_JAPKNG010000001.1"/>
</dbReference>
<evidence type="ECO:0000256" key="5">
    <source>
        <dbReference type="ARBA" id="ARBA00022448"/>
    </source>
</evidence>
<evidence type="ECO:0000313" key="11">
    <source>
        <dbReference type="Proteomes" id="UP001241603"/>
    </source>
</evidence>
<accession>A0ABU0H2S1</accession>
<keyword evidence="11" id="KW-1185">Reference proteome</keyword>
<evidence type="ECO:0000256" key="9">
    <source>
        <dbReference type="SAM" id="SignalP"/>
    </source>
</evidence>
<protein>
    <recommendedName>
        <fullName evidence="4">sn-glycerol-3-phosphate-binding periplasmic protein UgpB</fullName>
    </recommendedName>
</protein>
<dbReference type="PANTHER" id="PTHR43649:SF31">
    <property type="entry name" value="SN-GLYCEROL-3-PHOSPHATE-BINDING PERIPLASMIC PROTEIN UGPB"/>
    <property type="match status" value="1"/>
</dbReference>
<keyword evidence="5" id="KW-0813">Transport</keyword>
<sequence length="436" mass="46521">MLARLRNAARLPLLAALMVTSAAIAPAMAQEKLVVFGPSSWDTFAPGSPEDVVKSTTEAFDAKFKAAHPEVGEIVHDSRGTIADGLARLRNAQLAGDQVDVIVCAANPVNTSYARLGLISPVDDIVGAMADTFTEGSTANFTVGGKVWGVPVSAVNVTTFFYNKDLFDQAGIAVPKTYEEFKAAGPKLAALGVIPVIHQGKNAWMWPLYYMSSLAETTDNKQLAFVQDLLQGKAKFTDPVSVEALKLSRAWVDDGLLDPQSNELDEDAMKAVFYSGKAAAYFGGSWDVPGVASNAGFKWGVFKFPKYESQPGNPVAFGGAESGLCISSSSKNPDLAKAYVTFAAQDANAKILLDPLKPIATSHKGVAGSDDPISKDLQGYLPADKFLDWVWPRELTETIQREVQSMMGGTETPEQAAANMQAKFDAMVAAGYVYGK</sequence>
<gene>
    <name evidence="10" type="ORF">QO014_000966</name>
</gene>
<dbReference type="InterPro" id="IPR050490">
    <property type="entry name" value="Bact_solute-bd_prot1"/>
</dbReference>
<keyword evidence="6 9" id="KW-0732">Signal</keyword>
<comment type="subunit">
    <text evidence="3">The complex is composed of two ATP-binding proteins (UgpC), two transmembrane proteins (UgpA and UgpE) and a solute-binding protein (UgpB).</text>
</comment>
<dbReference type="SUPFAM" id="SSF53850">
    <property type="entry name" value="Periplasmic binding protein-like II"/>
    <property type="match status" value="1"/>
</dbReference>
<keyword evidence="7" id="KW-0574">Periplasm</keyword>
<evidence type="ECO:0000256" key="6">
    <source>
        <dbReference type="ARBA" id="ARBA00022729"/>
    </source>
</evidence>
<reference evidence="10 11" key="1">
    <citation type="submission" date="2023-07" db="EMBL/GenBank/DDBJ databases">
        <title>Genomic Encyclopedia of Type Strains, Phase IV (KMG-IV): sequencing the most valuable type-strain genomes for metagenomic binning, comparative biology and taxonomic classification.</title>
        <authorList>
            <person name="Goeker M."/>
        </authorList>
    </citation>
    <scope>NUCLEOTIDE SEQUENCE [LARGE SCALE GENOMIC DNA]</scope>
    <source>
        <strain evidence="10 11">B6-8</strain>
    </source>
</reference>
<evidence type="ECO:0000256" key="7">
    <source>
        <dbReference type="ARBA" id="ARBA00022764"/>
    </source>
</evidence>
<dbReference type="InterPro" id="IPR006059">
    <property type="entry name" value="SBP"/>
</dbReference>
<evidence type="ECO:0000256" key="2">
    <source>
        <dbReference type="ARBA" id="ARBA00008520"/>
    </source>
</evidence>
<name>A0ABU0H2S1_9HYPH</name>
<feature type="signal peptide" evidence="9">
    <location>
        <begin position="1"/>
        <end position="29"/>
    </location>
</feature>
<evidence type="ECO:0000313" key="10">
    <source>
        <dbReference type="EMBL" id="MDQ0436596.1"/>
    </source>
</evidence>
<evidence type="ECO:0000256" key="1">
    <source>
        <dbReference type="ARBA" id="ARBA00004418"/>
    </source>
</evidence>
<dbReference type="EMBL" id="JAUSVO010000001">
    <property type="protein sequence ID" value="MDQ0436596.1"/>
    <property type="molecule type" value="Genomic_DNA"/>
</dbReference>
<comment type="similarity">
    <text evidence="2">Belongs to the bacterial solute-binding protein 1 family.</text>
</comment>
<comment type="function">
    <text evidence="8">Part of the ABC transporter complex UgpBAEC involved in sn-glycerol-3-phosphate (G3P) import. Binds G3P.</text>
</comment>
<dbReference type="Pfam" id="PF01547">
    <property type="entry name" value="SBP_bac_1"/>
    <property type="match status" value="1"/>
</dbReference>
<feature type="chain" id="PRO_5047178660" description="sn-glycerol-3-phosphate-binding periplasmic protein UgpB" evidence="9">
    <location>
        <begin position="30"/>
        <end position="436"/>
    </location>
</feature>
<evidence type="ECO:0000256" key="8">
    <source>
        <dbReference type="ARBA" id="ARBA00034473"/>
    </source>
</evidence>
<evidence type="ECO:0000256" key="4">
    <source>
        <dbReference type="ARBA" id="ARBA00017470"/>
    </source>
</evidence>
<comment type="caution">
    <text evidence="10">The sequence shown here is derived from an EMBL/GenBank/DDBJ whole genome shotgun (WGS) entry which is preliminary data.</text>
</comment>
<evidence type="ECO:0000256" key="3">
    <source>
        <dbReference type="ARBA" id="ARBA00011557"/>
    </source>
</evidence>
<comment type="subcellular location">
    <subcellularLocation>
        <location evidence="1">Periplasm</location>
    </subcellularLocation>
</comment>
<organism evidence="10 11">
    <name type="scientific">Kaistia dalseonensis</name>
    <dbReference type="NCBI Taxonomy" id="410840"/>
    <lineage>
        <taxon>Bacteria</taxon>
        <taxon>Pseudomonadati</taxon>
        <taxon>Pseudomonadota</taxon>
        <taxon>Alphaproteobacteria</taxon>
        <taxon>Hyphomicrobiales</taxon>
        <taxon>Kaistiaceae</taxon>
        <taxon>Kaistia</taxon>
    </lineage>
</organism>
<proteinExistence type="inferred from homology"/>
<dbReference type="PANTHER" id="PTHR43649">
    <property type="entry name" value="ARABINOSE-BINDING PROTEIN-RELATED"/>
    <property type="match status" value="1"/>
</dbReference>
<dbReference type="Gene3D" id="3.40.190.10">
    <property type="entry name" value="Periplasmic binding protein-like II"/>
    <property type="match status" value="2"/>
</dbReference>